<name>A0ACB9CLZ7_ARCLA</name>
<dbReference type="Proteomes" id="UP001055879">
    <property type="component" value="Linkage Group LG04"/>
</dbReference>
<keyword evidence="2" id="KW-1185">Reference proteome</keyword>
<gene>
    <name evidence="1" type="ORF">L6452_14804</name>
</gene>
<evidence type="ECO:0000313" key="1">
    <source>
        <dbReference type="EMBL" id="KAI3735309.1"/>
    </source>
</evidence>
<reference evidence="1 2" key="2">
    <citation type="journal article" date="2022" name="Mol. Ecol. Resour.">
        <title>The genomes of chicory, endive, great burdock and yacon provide insights into Asteraceae paleo-polyploidization history and plant inulin production.</title>
        <authorList>
            <person name="Fan W."/>
            <person name="Wang S."/>
            <person name="Wang H."/>
            <person name="Wang A."/>
            <person name="Jiang F."/>
            <person name="Liu H."/>
            <person name="Zhao H."/>
            <person name="Xu D."/>
            <person name="Zhang Y."/>
        </authorList>
    </citation>
    <scope>NUCLEOTIDE SEQUENCE [LARGE SCALE GENOMIC DNA]</scope>
    <source>
        <strain evidence="2">cv. Niubang</strain>
    </source>
</reference>
<organism evidence="1 2">
    <name type="scientific">Arctium lappa</name>
    <name type="common">Greater burdock</name>
    <name type="synonym">Lappa major</name>
    <dbReference type="NCBI Taxonomy" id="4217"/>
    <lineage>
        <taxon>Eukaryota</taxon>
        <taxon>Viridiplantae</taxon>
        <taxon>Streptophyta</taxon>
        <taxon>Embryophyta</taxon>
        <taxon>Tracheophyta</taxon>
        <taxon>Spermatophyta</taxon>
        <taxon>Magnoliopsida</taxon>
        <taxon>eudicotyledons</taxon>
        <taxon>Gunneridae</taxon>
        <taxon>Pentapetalae</taxon>
        <taxon>asterids</taxon>
        <taxon>campanulids</taxon>
        <taxon>Asterales</taxon>
        <taxon>Asteraceae</taxon>
        <taxon>Carduoideae</taxon>
        <taxon>Cardueae</taxon>
        <taxon>Arctiinae</taxon>
        <taxon>Arctium</taxon>
    </lineage>
</organism>
<sequence length="87" mass="10092">MVSRSRILHRRLRRSALALCPSRSLVAVGTRHSSPDHRPVHRPTIRPPLQVQFQIFNLQFQIFNLQFFKVETSKLTSIALVAFIFPL</sequence>
<protein>
    <submittedName>
        <fullName evidence="1">Uncharacterized protein</fullName>
    </submittedName>
</protein>
<proteinExistence type="predicted"/>
<comment type="caution">
    <text evidence="1">The sequence shown here is derived from an EMBL/GenBank/DDBJ whole genome shotgun (WGS) entry which is preliminary data.</text>
</comment>
<accession>A0ACB9CLZ7</accession>
<reference evidence="2" key="1">
    <citation type="journal article" date="2022" name="Mol. Ecol. Resour.">
        <title>The genomes of chicory, endive, great burdock and yacon provide insights into Asteraceae palaeo-polyploidization history and plant inulin production.</title>
        <authorList>
            <person name="Fan W."/>
            <person name="Wang S."/>
            <person name="Wang H."/>
            <person name="Wang A."/>
            <person name="Jiang F."/>
            <person name="Liu H."/>
            <person name="Zhao H."/>
            <person name="Xu D."/>
            <person name="Zhang Y."/>
        </authorList>
    </citation>
    <scope>NUCLEOTIDE SEQUENCE [LARGE SCALE GENOMIC DNA]</scope>
    <source>
        <strain evidence="2">cv. Niubang</strain>
    </source>
</reference>
<evidence type="ECO:0000313" key="2">
    <source>
        <dbReference type="Proteomes" id="UP001055879"/>
    </source>
</evidence>
<dbReference type="EMBL" id="CM042050">
    <property type="protein sequence ID" value="KAI3735309.1"/>
    <property type="molecule type" value="Genomic_DNA"/>
</dbReference>